<gene>
    <name evidence="2" type="ORF">H8S37_06595</name>
</gene>
<feature type="transmembrane region" description="Helical" evidence="1">
    <location>
        <begin position="226"/>
        <end position="248"/>
    </location>
</feature>
<keyword evidence="1" id="KW-0812">Transmembrane</keyword>
<reference evidence="2" key="1">
    <citation type="submission" date="2020-08" db="EMBL/GenBank/DDBJ databases">
        <title>Genome public.</title>
        <authorList>
            <person name="Liu C."/>
            <person name="Sun Q."/>
        </authorList>
    </citation>
    <scope>NUCLEOTIDE SEQUENCE</scope>
    <source>
        <strain evidence="2">NSJ-55</strain>
    </source>
</reference>
<keyword evidence="1" id="KW-0472">Membrane</keyword>
<dbReference type="RefSeq" id="WP_186875204.1">
    <property type="nucleotide sequence ID" value="NZ_JACOPF010000001.1"/>
</dbReference>
<dbReference type="Proteomes" id="UP000652477">
    <property type="component" value="Unassembled WGS sequence"/>
</dbReference>
<comment type="caution">
    <text evidence="2">The sequence shown here is derived from an EMBL/GenBank/DDBJ whole genome shotgun (WGS) entry which is preliminary data.</text>
</comment>
<dbReference type="Pfam" id="PF05857">
    <property type="entry name" value="TraX"/>
    <property type="match status" value="1"/>
</dbReference>
<organism evidence="2 3">
    <name type="scientific">Mediterraneibacter hominis</name>
    <dbReference type="NCBI Taxonomy" id="2763054"/>
    <lineage>
        <taxon>Bacteria</taxon>
        <taxon>Bacillati</taxon>
        <taxon>Bacillota</taxon>
        <taxon>Clostridia</taxon>
        <taxon>Lachnospirales</taxon>
        <taxon>Lachnospiraceae</taxon>
        <taxon>Mediterraneibacter</taxon>
    </lineage>
</organism>
<name>A0A923LHV5_9FIRM</name>
<feature type="transmembrane region" description="Helical" evidence="1">
    <location>
        <begin position="114"/>
        <end position="129"/>
    </location>
</feature>
<dbReference type="InterPro" id="IPR008875">
    <property type="entry name" value="TraX"/>
</dbReference>
<keyword evidence="3" id="KW-1185">Reference proteome</keyword>
<feature type="transmembrane region" description="Helical" evidence="1">
    <location>
        <begin position="180"/>
        <end position="197"/>
    </location>
</feature>
<accession>A0A923LHV5</accession>
<protein>
    <submittedName>
        <fullName evidence="2">Pilus assembly protein</fullName>
    </submittedName>
</protein>
<dbReference type="EMBL" id="JACOPF010000001">
    <property type="protein sequence ID" value="MBC5688598.1"/>
    <property type="molecule type" value="Genomic_DNA"/>
</dbReference>
<proteinExistence type="predicted"/>
<dbReference type="AlphaFoldDB" id="A0A923LHV5"/>
<feature type="transmembrane region" description="Helical" evidence="1">
    <location>
        <begin position="12"/>
        <end position="28"/>
    </location>
</feature>
<feature type="transmembrane region" description="Helical" evidence="1">
    <location>
        <begin position="136"/>
        <end position="152"/>
    </location>
</feature>
<evidence type="ECO:0000256" key="1">
    <source>
        <dbReference type="SAM" id="Phobius"/>
    </source>
</evidence>
<feature type="transmembrane region" description="Helical" evidence="1">
    <location>
        <begin position="84"/>
        <end position="102"/>
    </location>
</feature>
<feature type="transmembrane region" description="Helical" evidence="1">
    <location>
        <begin position="48"/>
        <end position="72"/>
    </location>
</feature>
<keyword evidence="1" id="KW-1133">Transmembrane helix</keyword>
<sequence length="253" mass="28607">MKKYFTGSTLKIIAVISMILDHFSQIILKQGIILNAPYAIFTDTQFSVLLTVSDIFHILGRIAFPIFCFLLVEGFLHTQNLKKYFLNLGVFAVLSEPVYDWAASGTMFSLEQQNVLFTLLLGLCVLTLIKRFEGNSIAFIIITLIGAGVSYICQLDGWYYGIFLIAVFYLFHNKPMLKSISAILVMYICGLDFSLSGLAEPNFLLAVSSLIFINLYNGKRGIKLKYFFYWFYPAHLLLFTLVSTYIVLPLVSG</sequence>
<evidence type="ECO:0000313" key="3">
    <source>
        <dbReference type="Proteomes" id="UP000652477"/>
    </source>
</evidence>
<evidence type="ECO:0000313" key="2">
    <source>
        <dbReference type="EMBL" id="MBC5688598.1"/>
    </source>
</evidence>